<reference evidence="8 9" key="1">
    <citation type="submission" date="2020-07" db="EMBL/GenBank/DDBJ databases">
        <title>Sequencing the genomes of 1000 actinobacteria strains.</title>
        <authorList>
            <person name="Klenk H.-P."/>
        </authorList>
    </citation>
    <scope>NUCLEOTIDE SEQUENCE [LARGE SCALE GENOMIC DNA]</scope>
    <source>
        <strain evidence="8 9">DSM 23871</strain>
    </source>
</reference>
<dbReference type="PROSITE" id="PS00059">
    <property type="entry name" value="ADH_ZINC"/>
    <property type="match status" value="1"/>
</dbReference>
<dbReference type="Pfam" id="PF00107">
    <property type="entry name" value="ADH_zinc_N"/>
    <property type="match status" value="1"/>
</dbReference>
<evidence type="ECO:0000313" key="8">
    <source>
        <dbReference type="EMBL" id="NYD76209.1"/>
    </source>
</evidence>
<proteinExistence type="inferred from homology"/>
<accession>A0A852T3U9</accession>
<name>A0A852T3U9_9MICO</name>
<dbReference type="GO" id="GO:0052587">
    <property type="term" value="F:diacetyl reductase ((R)-acetoin forming) (NAD+) activity"/>
    <property type="evidence" value="ECO:0007669"/>
    <property type="project" value="UniProtKB-EC"/>
</dbReference>
<keyword evidence="5 8" id="KW-0560">Oxidoreductase</keyword>
<feature type="domain" description="Enoyl reductase (ER)" evidence="7">
    <location>
        <begin position="8"/>
        <end position="321"/>
    </location>
</feature>
<dbReference type="Gene3D" id="3.40.50.720">
    <property type="entry name" value="NAD(P)-binding Rossmann-like Domain"/>
    <property type="match status" value="1"/>
</dbReference>
<dbReference type="GO" id="GO:0000721">
    <property type="term" value="F:(R,R)-butanediol dehydrogenase activity"/>
    <property type="evidence" value="ECO:0007669"/>
    <property type="project" value="UniProtKB-EC"/>
</dbReference>
<comment type="caution">
    <text evidence="8">The sequence shown here is derived from an EMBL/GenBank/DDBJ whole genome shotgun (WGS) entry which is preliminary data.</text>
</comment>
<dbReference type="SMART" id="SM00829">
    <property type="entry name" value="PKS_ER"/>
    <property type="match status" value="1"/>
</dbReference>
<dbReference type="EC" id="1.1.1.-" evidence="8"/>
<evidence type="ECO:0000256" key="6">
    <source>
        <dbReference type="RuleBase" id="RU361277"/>
    </source>
</evidence>
<evidence type="ECO:0000256" key="4">
    <source>
        <dbReference type="ARBA" id="ARBA00022833"/>
    </source>
</evidence>
<protein>
    <submittedName>
        <fullName evidence="8">(R,R)-butanediol dehydrogenase/meso-butanediol dehydrogenase/diacetyl reductase</fullName>
        <ecNumber evidence="8">1.1.1.-</ecNumber>
        <ecNumber evidence="8">1.1.1.303</ecNumber>
        <ecNumber evidence="8">1.1.1.4</ecNumber>
    </submittedName>
</protein>
<dbReference type="InterPro" id="IPR020843">
    <property type="entry name" value="ER"/>
</dbReference>
<dbReference type="InterPro" id="IPR011032">
    <property type="entry name" value="GroES-like_sf"/>
</dbReference>
<dbReference type="InterPro" id="IPR013154">
    <property type="entry name" value="ADH-like_N"/>
</dbReference>
<dbReference type="Gene3D" id="3.90.180.10">
    <property type="entry name" value="Medium-chain alcohol dehydrogenases, catalytic domain"/>
    <property type="match status" value="2"/>
</dbReference>
<dbReference type="InterPro" id="IPR002328">
    <property type="entry name" value="ADH_Zn_CS"/>
</dbReference>
<keyword evidence="9" id="KW-1185">Reference proteome</keyword>
<dbReference type="Pfam" id="PF08240">
    <property type="entry name" value="ADH_N"/>
    <property type="match status" value="1"/>
</dbReference>
<dbReference type="GO" id="GO:0008270">
    <property type="term" value="F:zinc ion binding"/>
    <property type="evidence" value="ECO:0007669"/>
    <property type="project" value="InterPro"/>
</dbReference>
<dbReference type="PANTHER" id="PTHR43350">
    <property type="entry name" value="NAD-DEPENDENT ALCOHOL DEHYDROGENASE"/>
    <property type="match status" value="1"/>
</dbReference>
<gene>
    <name evidence="8" type="ORF">BJ963_003728</name>
</gene>
<evidence type="ECO:0000256" key="1">
    <source>
        <dbReference type="ARBA" id="ARBA00001947"/>
    </source>
</evidence>
<organism evidence="8 9">
    <name type="scientific">Leifsonia soli</name>
    <dbReference type="NCBI Taxonomy" id="582665"/>
    <lineage>
        <taxon>Bacteria</taxon>
        <taxon>Bacillati</taxon>
        <taxon>Actinomycetota</taxon>
        <taxon>Actinomycetes</taxon>
        <taxon>Micrococcales</taxon>
        <taxon>Microbacteriaceae</taxon>
        <taxon>Leifsonia</taxon>
    </lineage>
</organism>
<dbReference type="AlphaFoldDB" id="A0A852T3U9"/>
<evidence type="ECO:0000313" key="9">
    <source>
        <dbReference type="Proteomes" id="UP000589620"/>
    </source>
</evidence>
<dbReference type="InterPro" id="IPR013149">
    <property type="entry name" value="ADH-like_C"/>
</dbReference>
<dbReference type="EMBL" id="JACCBJ010000001">
    <property type="protein sequence ID" value="NYD76209.1"/>
    <property type="molecule type" value="Genomic_DNA"/>
</dbReference>
<comment type="similarity">
    <text evidence="2 6">Belongs to the zinc-containing alcohol dehydrogenase family.</text>
</comment>
<dbReference type="PANTHER" id="PTHR43350:SF17">
    <property type="entry name" value="NAD-DEPENDENT ALCOHOL DEHYDROGENASE"/>
    <property type="match status" value="1"/>
</dbReference>
<dbReference type="SUPFAM" id="SSF51735">
    <property type="entry name" value="NAD(P)-binding Rossmann-fold domains"/>
    <property type="match status" value="1"/>
</dbReference>
<dbReference type="SUPFAM" id="SSF50129">
    <property type="entry name" value="GroES-like"/>
    <property type="match status" value="1"/>
</dbReference>
<comment type="cofactor">
    <cofactor evidence="1 6">
        <name>Zn(2+)</name>
        <dbReference type="ChEBI" id="CHEBI:29105"/>
    </cofactor>
</comment>
<evidence type="ECO:0000256" key="5">
    <source>
        <dbReference type="ARBA" id="ARBA00023002"/>
    </source>
</evidence>
<evidence type="ECO:0000259" key="7">
    <source>
        <dbReference type="SMART" id="SM00829"/>
    </source>
</evidence>
<dbReference type="RefSeq" id="WP_179457931.1">
    <property type="nucleotide sequence ID" value="NZ_BAAAPX010000001.1"/>
</dbReference>
<keyword evidence="3 6" id="KW-0479">Metal-binding</keyword>
<dbReference type="Proteomes" id="UP000589620">
    <property type="component" value="Unassembled WGS sequence"/>
</dbReference>
<evidence type="ECO:0000256" key="3">
    <source>
        <dbReference type="ARBA" id="ARBA00022723"/>
    </source>
</evidence>
<dbReference type="InterPro" id="IPR036291">
    <property type="entry name" value="NAD(P)-bd_dom_sf"/>
</dbReference>
<sequence>MLISRVVAARTSRIEEAPTPEPRPGQVLVEIVASGVCTSDLSPWLRGPGEGDDPIELGHEITGRVIAAGSASSRWREGELVTGLGGPGFATHALLEDDLLLPVPAGIEPAHAIGEPIATLEEAISRTPLAPGSRVAIVGLGFMGLGLLQLARARAPRTIIAVDPNPEARERAIALGATVALHPDEVAAFADSAGGAGASGAGPAGADPRADVVLEATGVTPGLATASLLVRPFGTLCVVGYHHAGTAPFDMDLWYKGATVVNGFCPDHPRVMRAMSDALGQVASRAFTFAPLVTHRFPLDGVDEAYELMAQRAAGFVKAVVEP</sequence>
<dbReference type="EC" id="1.1.1.4" evidence="8"/>
<dbReference type="EC" id="1.1.1.303" evidence="8"/>
<evidence type="ECO:0000256" key="2">
    <source>
        <dbReference type="ARBA" id="ARBA00008072"/>
    </source>
</evidence>
<keyword evidence="4 6" id="KW-0862">Zinc</keyword>